<dbReference type="InterPro" id="IPR023631">
    <property type="entry name" value="Amidase_dom"/>
</dbReference>
<comment type="similarity">
    <text evidence="1">Belongs to the amidase family.</text>
</comment>
<reference evidence="4" key="1">
    <citation type="submission" date="2025-08" db="UniProtKB">
        <authorList>
            <consortium name="Ensembl"/>
        </authorList>
    </citation>
    <scope>IDENTIFICATION</scope>
</reference>
<dbReference type="PANTHER" id="PTHR43372">
    <property type="entry name" value="FATTY-ACID AMIDE HYDROLASE"/>
    <property type="match status" value="1"/>
</dbReference>
<name>A0A8C2X3T8_CYCLU</name>
<organism evidence="4 5">
    <name type="scientific">Cyclopterus lumpus</name>
    <name type="common">Lumpsucker</name>
    <dbReference type="NCBI Taxonomy" id="8103"/>
    <lineage>
        <taxon>Eukaryota</taxon>
        <taxon>Metazoa</taxon>
        <taxon>Chordata</taxon>
        <taxon>Craniata</taxon>
        <taxon>Vertebrata</taxon>
        <taxon>Euteleostomi</taxon>
        <taxon>Actinopterygii</taxon>
        <taxon>Neopterygii</taxon>
        <taxon>Teleostei</taxon>
        <taxon>Neoteleostei</taxon>
        <taxon>Acanthomorphata</taxon>
        <taxon>Eupercaria</taxon>
        <taxon>Perciformes</taxon>
        <taxon>Cottioidei</taxon>
        <taxon>Cottales</taxon>
        <taxon>Cyclopteridae</taxon>
        <taxon>Cyclopterus</taxon>
    </lineage>
</organism>
<dbReference type="GO" id="GO:0012505">
    <property type="term" value="C:endomembrane system"/>
    <property type="evidence" value="ECO:0007669"/>
    <property type="project" value="TreeGrafter"/>
</dbReference>
<feature type="chain" id="PRO_5034783066" evidence="2">
    <location>
        <begin position="19"/>
        <end position="482"/>
    </location>
</feature>
<evidence type="ECO:0000256" key="2">
    <source>
        <dbReference type="SAM" id="SignalP"/>
    </source>
</evidence>
<sequence length="482" mass="52558">MGLFYGLFWLLSPRKSAATSGKKLSPVRDPLLVVSATQLAKKIRRKEVSSVQVVRAYIDRIQEVNPFLNAVTKDRFDAALQEATQVDKLIEEETGGEEVLEDRLPLLGVPLSVKESFALQGMPFTTGLVSRRGVVATVDCPPVALLKRAGAIPMGVTNTSELCMWSESNNHLHGITSNPYDFERIAGGSSGGEGSILGGAGAVIGIGSDIGGSIRMPSFFNGIFGHKPTPGVVSIENQYPHVSGRQGEYCSSGPMCRYAEDLLPMLKIMAGPNAHMLSLSRKVDLQKLRFFTIPHDGGSPLTCPVSRELIEIQRKVRLTQRSVFPPLPFSELMGEPGQPVWPVWELLKWMMGKSEHTMAAIGLALLEMTRGLKPSAFLIQQKEKLQKELDELLGTDGVFLYPSHPRVAPKHHHPLFRPADCAYTGIFNILGLPVTQCPLGLSEEGLPMGLQVGAGKLQDRLTLEMALYLEKAFGGWRDPGAN</sequence>
<accession>A0A8C2X3T8</accession>
<dbReference type="InterPro" id="IPR052739">
    <property type="entry name" value="FAAH2"/>
</dbReference>
<feature type="domain" description="Amidase" evidence="3">
    <location>
        <begin position="53"/>
        <end position="278"/>
    </location>
</feature>
<keyword evidence="2" id="KW-0732">Signal</keyword>
<dbReference type="PROSITE" id="PS00571">
    <property type="entry name" value="AMIDASES"/>
    <property type="match status" value="1"/>
</dbReference>
<dbReference type="GeneTree" id="ENSGT00940000162502"/>
<dbReference type="SUPFAM" id="SSF75304">
    <property type="entry name" value="Amidase signature (AS) enzymes"/>
    <property type="match status" value="1"/>
</dbReference>
<dbReference type="PANTHER" id="PTHR43372:SF4">
    <property type="entry name" value="FATTY-ACID AMIDE HYDROLASE 2"/>
    <property type="match status" value="1"/>
</dbReference>
<evidence type="ECO:0000313" key="4">
    <source>
        <dbReference type="Ensembl" id="ENSCLMP00005012037.1"/>
    </source>
</evidence>
<dbReference type="InterPro" id="IPR036928">
    <property type="entry name" value="AS_sf"/>
</dbReference>
<evidence type="ECO:0000256" key="1">
    <source>
        <dbReference type="ARBA" id="ARBA00009199"/>
    </source>
</evidence>
<evidence type="ECO:0000313" key="5">
    <source>
        <dbReference type="Proteomes" id="UP000694565"/>
    </source>
</evidence>
<protein>
    <submittedName>
        <fullName evidence="4">Fatty acid amide hydrolase 2b</fullName>
    </submittedName>
</protein>
<dbReference type="Proteomes" id="UP000694565">
    <property type="component" value="Unplaced"/>
</dbReference>
<dbReference type="InterPro" id="IPR020556">
    <property type="entry name" value="Amidase_CS"/>
</dbReference>
<feature type="signal peptide" evidence="2">
    <location>
        <begin position="1"/>
        <end position="18"/>
    </location>
</feature>
<dbReference type="AlphaFoldDB" id="A0A8C2X3T8"/>
<dbReference type="Gene3D" id="3.90.1300.10">
    <property type="entry name" value="Amidase signature (AS) domain"/>
    <property type="match status" value="2"/>
</dbReference>
<evidence type="ECO:0000259" key="3">
    <source>
        <dbReference type="Pfam" id="PF01425"/>
    </source>
</evidence>
<proteinExistence type="inferred from homology"/>
<dbReference type="Ensembl" id="ENSCLMT00005012914.1">
    <property type="protein sequence ID" value="ENSCLMP00005012037.1"/>
    <property type="gene ID" value="ENSCLMG00005006468.1"/>
</dbReference>
<dbReference type="Pfam" id="PF01425">
    <property type="entry name" value="Amidase"/>
    <property type="match status" value="1"/>
</dbReference>
<reference evidence="4" key="2">
    <citation type="submission" date="2025-09" db="UniProtKB">
        <authorList>
            <consortium name="Ensembl"/>
        </authorList>
    </citation>
    <scope>IDENTIFICATION</scope>
</reference>
<keyword evidence="5" id="KW-1185">Reference proteome</keyword>
<gene>
    <name evidence="4" type="primary">faah2b</name>
</gene>